<accession>A0ABR4FYS0</accession>
<comment type="caution">
    <text evidence="1">The sequence shown here is derived from an EMBL/GenBank/DDBJ whole genome shotgun (WGS) entry which is preliminary data.</text>
</comment>
<keyword evidence="2" id="KW-1185">Reference proteome</keyword>
<dbReference type="EMBL" id="JBFTWV010000084">
    <property type="protein sequence ID" value="KAL2788127.1"/>
    <property type="molecule type" value="Genomic_DNA"/>
</dbReference>
<dbReference type="PANTHER" id="PTHR38115">
    <property type="entry name" value="LIPOCALIN-LIKE DOMAIN-CONTAINING PROTEIN"/>
    <property type="match status" value="1"/>
</dbReference>
<sequence length="194" mass="21077">MAAPADMTVATLAGQFVPNKALSDDADSSLALQGVSWILRKGISLASPKFILSRSTNENGVAVVNINVGGVGSGATETRVLNWTPIEGKNPLFGKTQTRSRLYTSALERSAAHTDENYAFLNGTTTKDGAPSSWAEDADGQHLQCVIVNEEAGWTMEQIWGFEEIDGKRYHTRRSIVRKGSQVERGRLVYNYVA</sequence>
<gene>
    <name evidence="1" type="ORF">BJX66DRAFT_340521</name>
</gene>
<reference evidence="1 2" key="1">
    <citation type="submission" date="2024-07" db="EMBL/GenBank/DDBJ databases">
        <title>Section-level genome sequencing and comparative genomics of Aspergillus sections Usti and Cavernicolus.</title>
        <authorList>
            <consortium name="Lawrence Berkeley National Laboratory"/>
            <person name="Nybo J.L."/>
            <person name="Vesth T.C."/>
            <person name="Theobald S."/>
            <person name="Frisvad J.C."/>
            <person name="Larsen T.O."/>
            <person name="Kjaerboelling I."/>
            <person name="Rothschild-Mancinelli K."/>
            <person name="Lyhne E.K."/>
            <person name="Kogle M.E."/>
            <person name="Barry K."/>
            <person name="Clum A."/>
            <person name="Na H."/>
            <person name="Ledsgaard L."/>
            <person name="Lin J."/>
            <person name="Lipzen A."/>
            <person name="Kuo A."/>
            <person name="Riley R."/>
            <person name="Mondo S."/>
            <person name="Labutti K."/>
            <person name="Haridas S."/>
            <person name="Pangalinan J."/>
            <person name="Salamov A.A."/>
            <person name="Simmons B.A."/>
            <person name="Magnuson J.K."/>
            <person name="Chen J."/>
            <person name="Drula E."/>
            <person name="Henrissat B."/>
            <person name="Wiebenga A."/>
            <person name="Lubbers R.J."/>
            <person name="Gomes A.C."/>
            <person name="Makela M.R."/>
            <person name="Stajich J."/>
            <person name="Grigoriev I.V."/>
            <person name="Mortensen U.H."/>
            <person name="De Vries R.P."/>
            <person name="Baker S.E."/>
            <person name="Andersen M.R."/>
        </authorList>
    </citation>
    <scope>NUCLEOTIDE SEQUENCE [LARGE SCALE GENOMIC DNA]</scope>
    <source>
        <strain evidence="1 2">CBS 209.92</strain>
    </source>
</reference>
<dbReference type="InterPro" id="IPR053037">
    <property type="entry name" value="Pericyclase_pydY-like"/>
</dbReference>
<dbReference type="PANTHER" id="PTHR38115:SF1">
    <property type="entry name" value="LIPOCALIN-LIKE DOMAIN-CONTAINING PROTEIN"/>
    <property type="match status" value="1"/>
</dbReference>
<name>A0ABR4FYS0_9EURO</name>
<organism evidence="1 2">
    <name type="scientific">Aspergillus keveii</name>
    <dbReference type="NCBI Taxonomy" id="714993"/>
    <lineage>
        <taxon>Eukaryota</taxon>
        <taxon>Fungi</taxon>
        <taxon>Dikarya</taxon>
        <taxon>Ascomycota</taxon>
        <taxon>Pezizomycotina</taxon>
        <taxon>Eurotiomycetes</taxon>
        <taxon>Eurotiomycetidae</taxon>
        <taxon>Eurotiales</taxon>
        <taxon>Aspergillaceae</taxon>
        <taxon>Aspergillus</taxon>
        <taxon>Aspergillus subgen. Nidulantes</taxon>
    </lineage>
</organism>
<proteinExistence type="predicted"/>
<evidence type="ECO:0000313" key="1">
    <source>
        <dbReference type="EMBL" id="KAL2788127.1"/>
    </source>
</evidence>
<evidence type="ECO:0000313" key="2">
    <source>
        <dbReference type="Proteomes" id="UP001610563"/>
    </source>
</evidence>
<dbReference type="Proteomes" id="UP001610563">
    <property type="component" value="Unassembled WGS sequence"/>
</dbReference>
<protein>
    <submittedName>
        <fullName evidence="1">Uncharacterized protein</fullName>
    </submittedName>
</protein>